<name>A0A815UPA5_9BILA</name>
<evidence type="ECO:0000313" key="2">
    <source>
        <dbReference type="Proteomes" id="UP000663860"/>
    </source>
</evidence>
<dbReference type="EMBL" id="CAJNOE010005972">
    <property type="protein sequence ID" value="CAF1521822.1"/>
    <property type="molecule type" value="Genomic_DNA"/>
</dbReference>
<reference evidence="1" key="1">
    <citation type="submission" date="2021-02" db="EMBL/GenBank/DDBJ databases">
        <authorList>
            <person name="Nowell W R."/>
        </authorList>
    </citation>
    <scope>NUCLEOTIDE SEQUENCE</scope>
</reference>
<dbReference type="Proteomes" id="UP000663860">
    <property type="component" value="Unassembled WGS sequence"/>
</dbReference>
<evidence type="ECO:0000313" key="1">
    <source>
        <dbReference type="EMBL" id="CAF1521822.1"/>
    </source>
</evidence>
<proteinExistence type="predicted"/>
<sequence>RKRDDLTEKVTFQQTSGLARKDDRIAIFFSSHWLRSQMQYSLNNLS</sequence>
<comment type="caution">
    <text evidence="1">The sequence shown here is derived from an EMBL/GenBank/DDBJ whole genome shotgun (WGS) entry which is preliminary data.</text>
</comment>
<protein>
    <submittedName>
        <fullName evidence="1">Uncharacterized protein</fullName>
    </submittedName>
</protein>
<dbReference type="AlphaFoldDB" id="A0A815UPA5"/>
<organism evidence="1 2">
    <name type="scientific">Adineta steineri</name>
    <dbReference type="NCBI Taxonomy" id="433720"/>
    <lineage>
        <taxon>Eukaryota</taxon>
        <taxon>Metazoa</taxon>
        <taxon>Spiralia</taxon>
        <taxon>Gnathifera</taxon>
        <taxon>Rotifera</taxon>
        <taxon>Eurotatoria</taxon>
        <taxon>Bdelloidea</taxon>
        <taxon>Adinetida</taxon>
        <taxon>Adinetidae</taxon>
        <taxon>Adineta</taxon>
    </lineage>
</organism>
<accession>A0A815UPA5</accession>
<feature type="non-terminal residue" evidence="1">
    <location>
        <position position="1"/>
    </location>
</feature>
<gene>
    <name evidence="1" type="ORF">IZO911_LOCUS45871</name>
</gene>